<dbReference type="SUPFAM" id="SSF50800">
    <property type="entry name" value="PK beta-barrel domain-like"/>
    <property type="match status" value="1"/>
</dbReference>
<keyword evidence="9 15" id="KW-0418">Kinase</keyword>
<dbReference type="NCBIfam" id="NF004978">
    <property type="entry name" value="PRK06354.1"/>
    <property type="match status" value="1"/>
</dbReference>
<dbReference type="InterPro" id="IPR015813">
    <property type="entry name" value="Pyrv/PenolPyrv_kinase-like_dom"/>
</dbReference>
<dbReference type="EC" id="2.7.1.40" evidence="5 15"/>
<dbReference type="InterPro" id="IPR001697">
    <property type="entry name" value="Pyr_Knase"/>
</dbReference>
<evidence type="ECO:0000313" key="18">
    <source>
        <dbReference type="Proteomes" id="UP000887569"/>
    </source>
</evidence>
<dbReference type="CDD" id="cd00288">
    <property type="entry name" value="Pyruvate_Kinase"/>
    <property type="match status" value="1"/>
</dbReference>
<dbReference type="Pfam" id="PF02887">
    <property type="entry name" value="PK_C"/>
    <property type="match status" value="1"/>
</dbReference>
<feature type="domain" description="Pyruvate kinase barrel" evidence="16">
    <location>
        <begin position="23"/>
        <end position="350"/>
    </location>
</feature>
<evidence type="ECO:0000256" key="6">
    <source>
        <dbReference type="ARBA" id="ARBA00022679"/>
    </source>
</evidence>
<dbReference type="GO" id="GO:0004743">
    <property type="term" value="F:pyruvate kinase activity"/>
    <property type="evidence" value="ECO:0007669"/>
    <property type="project" value="UniProtKB-EC"/>
</dbReference>
<keyword evidence="11 15" id="KW-0460">Magnesium</keyword>
<dbReference type="Proteomes" id="UP000887569">
    <property type="component" value="Unplaced"/>
</dbReference>
<evidence type="ECO:0000256" key="8">
    <source>
        <dbReference type="ARBA" id="ARBA00022741"/>
    </source>
</evidence>
<evidence type="ECO:0000256" key="12">
    <source>
        <dbReference type="ARBA" id="ARBA00023152"/>
    </source>
</evidence>
<comment type="cofactor">
    <cofactor evidence="1">
        <name>Mg(2+)</name>
        <dbReference type="ChEBI" id="CHEBI:18420"/>
    </cofactor>
</comment>
<dbReference type="InterPro" id="IPR015795">
    <property type="entry name" value="Pyrv_Knase_C"/>
</dbReference>
<evidence type="ECO:0000256" key="13">
    <source>
        <dbReference type="ARBA" id="ARBA00023317"/>
    </source>
</evidence>
<dbReference type="GO" id="GO:0000287">
    <property type="term" value="F:magnesium ion binding"/>
    <property type="evidence" value="ECO:0007669"/>
    <property type="project" value="InterPro"/>
</dbReference>
<dbReference type="InterPro" id="IPR015793">
    <property type="entry name" value="Pyrv_Knase_brl"/>
</dbReference>
<keyword evidence="7" id="KW-0479">Metal-binding</keyword>
<evidence type="ECO:0000259" key="16">
    <source>
        <dbReference type="Pfam" id="PF00224"/>
    </source>
</evidence>
<dbReference type="InterPro" id="IPR011037">
    <property type="entry name" value="Pyrv_Knase-like_insert_dom_sf"/>
</dbReference>
<sequence>MPKGTQLEYLCSLNTKGAAHRFRKTTIICTVGPACRSVDMLRKMIANGLDIARMNFSHGTHEYHAQTIANVREAESMLNDSRTVAIALDTKGPEIRTGILAEGPTAEVELIKGSTVVLTTDPEFESSCTAANIYVDYANITKVLKAGSRIFIDDGLLSLSVNEVSENSLVCLVENGGMLGSRKGVNLPGTRVDFPAVTEKDIKDLEFGIEQDVDIIFASFARNGESIRTIRKILGERGKNIKIIAKIENQEGVDNADDIIAESDGVMVARGDLGIEIPAEKVFLAQKMLIAKCNRAGKPVICATQMLESMVHKPIPTRAEGSDVANAVLDGVDCVMLSGETAKGEYPIEALSIMDDICREAESALYYAKHFEELLRVTPLPTDEPHTIAIAATSAAESCDAKGIVCLTTTGRSASLISRYRPPVPILALCRDLCVARQLHLWRGVLPLYYEGGHNEHWQTEMENQVEYGITVGKRRGIIASGDLLIVVTGPTKGKWKGSGHTNTLRIITVP</sequence>
<dbReference type="PANTHER" id="PTHR11817">
    <property type="entry name" value="PYRUVATE KINASE"/>
    <property type="match status" value="1"/>
</dbReference>
<dbReference type="GO" id="GO:0006950">
    <property type="term" value="P:response to stress"/>
    <property type="evidence" value="ECO:0007669"/>
    <property type="project" value="UniProtKB-ARBA"/>
</dbReference>
<keyword evidence="18" id="KW-1185">Reference proteome</keyword>
<dbReference type="Pfam" id="PF00224">
    <property type="entry name" value="PK"/>
    <property type="match status" value="1"/>
</dbReference>
<dbReference type="FunFam" id="2.40.33.10:FF:000001">
    <property type="entry name" value="Pyruvate kinase"/>
    <property type="match status" value="1"/>
</dbReference>
<evidence type="ECO:0000256" key="11">
    <source>
        <dbReference type="ARBA" id="ARBA00022842"/>
    </source>
</evidence>
<protein>
    <recommendedName>
        <fullName evidence="5 15">Pyruvate kinase</fullName>
        <ecNumber evidence="5 15">2.7.1.40</ecNumber>
    </recommendedName>
</protein>
<reference evidence="19" key="1">
    <citation type="submission" date="2022-11" db="UniProtKB">
        <authorList>
            <consortium name="WormBaseParasite"/>
        </authorList>
    </citation>
    <scope>IDENTIFICATION</scope>
</reference>
<evidence type="ECO:0000256" key="9">
    <source>
        <dbReference type="ARBA" id="ARBA00022777"/>
    </source>
</evidence>
<evidence type="ECO:0000256" key="1">
    <source>
        <dbReference type="ARBA" id="ARBA00001946"/>
    </source>
</evidence>
<dbReference type="NCBIfam" id="TIGR01064">
    <property type="entry name" value="pyruv_kin"/>
    <property type="match status" value="1"/>
</dbReference>
<dbReference type="Gene3D" id="3.20.20.60">
    <property type="entry name" value="Phosphoenolpyruvate-binding domains"/>
    <property type="match status" value="1"/>
</dbReference>
<evidence type="ECO:0000256" key="10">
    <source>
        <dbReference type="ARBA" id="ARBA00022840"/>
    </source>
</evidence>
<evidence type="ECO:0000259" key="17">
    <source>
        <dbReference type="Pfam" id="PF02887"/>
    </source>
</evidence>
<keyword evidence="6 15" id="KW-0808">Transferase</keyword>
<dbReference type="Gene3D" id="2.40.33.10">
    <property type="entry name" value="PK beta-barrel domain-like"/>
    <property type="match status" value="1"/>
</dbReference>
<dbReference type="InterPro" id="IPR036918">
    <property type="entry name" value="Pyrv_Knase_C_sf"/>
</dbReference>
<dbReference type="SUPFAM" id="SSF52935">
    <property type="entry name" value="PK C-terminal domain-like"/>
    <property type="match status" value="1"/>
</dbReference>
<dbReference type="AlphaFoldDB" id="A0A914ZEX2"/>
<keyword evidence="12 15" id="KW-0324">Glycolysis</keyword>
<proteinExistence type="inferred from homology"/>
<evidence type="ECO:0000256" key="7">
    <source>
        <dbReference type="ARBA" id="ARBA00022723"/>
    </source>
</evidence>
<keyword evidence="8" id="KW-0547">Nucleotide-binding</keyword>
<organism evidence="18 19">
    <name type="scientific">Parascaris univalens</name>
    <name type="common">Nematode worm</name>
    <dbReference type="NCBI Taxonomy" id="6257"/>
    <lineage>
        <taxon>Eukaryota</taxon>
        <taxon>Metazoa</taxon>
        <taxon>Ecdysozoa</taxon>
        <taxon>Nematoda</taxon>
        <taxon>Chromadorea</taxon>
        <taxon>Rhabditida</taxon>
        <taxon>Spirurina</taxon>
        <taxon>Ascaridomorpha</taxon>
        <taxon>Ascaridoidea</taxon>
        <taxon>Ascarididae</taxon>
        <taxon>Parascaris</taxon>
    </lineage>
</organism>
<evidence type="ECO:0000313" key="19">
    <source>
        <dbReference type="WBParaSite" id="PgB01_g072_t01"/>
    </source>
</evidence>
<dbReference type="InterPro" id="IPR018209">
    <property type="entry name" value="Pyrv_Knase_AS"/>
</dbReference>
<evidence type="ECO:0000256" key="3">
    <source>
        <dbReference type="ARBA" id="ARBA00004997"/>
    </source>
</evidence>
<dbReference type="InterPro" id="IPR015806">
    <property type="entry name" value="Pyrv_Knase_insert_dom_sf"/>
</dbReference>
<dbReference type="GO" id="GO:0005524">
    <property type="term" value="F:ATP binding"/>
    <property type="evidence" value="ECO:0007669"/>
    <property type="project" value="UniProtKB-KW"/>
</dbReference>
<dbReference type="NCBIfam" id="NF004491">
    <property type="entry name" value="PRK05826.1"/>
    <property type="match status" value="1"/>
</dbReference>
<evidence type="ECO:0000256" key="14">
    <source>
        <dbReference type="ARBA" id="ARBA00048967"/>
    </source>
</evidence>
<evidence type="ECO:0000256" key="2">
    <source>
        <dbReference type="ARBA" id="ARBA00001958"/>
    </source>
</evidence>
<keyword evidence="13" id="KW-0670">Pyruvate</keyword>
<accession>A0A914ZEX2</accession>
<dbReference type="WBParaSite" id="PgB01_g072_t01">
    <property type="protein sequence ID" value="PgB01_g072_t01"/>
    <property type="gene ID" value="PgB01_g072"/>
</dbReference>
<dbReference type="PRINTS" id="PR01050">
    <property type="entry name" value="PYRUVTKNASE"/>
</dbReference>
<comment type="catalytic activity">
    <reaction evidence="14">
        <text>pyruvate + ATP = phosphoenolpyruvate + ADP + H(+)</text>
        <dbReference type="Rhea" id="RHEA:18157"/>
        <dbReference type="ChEBI" id="CHEBI:15361"/>
        <dbReference type="ChEBI" id="CHEBI:15378"/>
        <dbReference type="ChEBI" id="CHEBI:30616"/>
        <dbReference type="ChEBI" id="CHEBI:58702"/>
        <dbReference type="ChEBI" id="CHEBI:456216"/>
        <dbReference type="EC" id="2.7.1.40"/>
    </reaction>
    <physiologicalReaction direction="right-to-left" evidence="14">
        <dbReference type="Rhea" id="RHEA:18159"/>
    </physiologicalReaction>
</comment>
<comment type="similarity">
    <text evidence="4 15">Belongs to the pyruvate kinase family.</text>
</comment>
<dbReference type="GO" id="GO:0030955">
    <property type="term" value="F:potassium ion binding"/>
    <property type="evidence" value="ECO:0007669"/>
    <property type="project" value="InterPro"/>
</dbReference>
<comment type="cofactor">
    <cofactor evidence="2">
        <name>K(+)</name>
        <dbReference type="ChEBI" id="CHEBI:29103"/>
    </cofactor>
</comment>
<dbReference type="SUPFAM" id="SSF51621">
    <property type="entry name" value="Phosphoenolpyruvate/pyruvate domain"/>
    <property type="match status" value="1"/>
</dbReference>
<evidence type="ECO:0000256" key="15">
    <source>
        <dbReference type="RuleBase" id="RU000504"/>
    </source>
</evidence>
<dbReference type="GO" id="GO:0016301">
    <property type="term" value="F:kinase activity"/>
    <property type="evidence" value="ECO:0007669"/>
    <property type="project" value="UniProtKB-KW"/>
</dbReference>
<dbReference type="InterPro" id="IPR040442">
    <property type="entry name" value="Pyrv_kinase-like_dom_sf"/>
</dbReference>
<dbReference type="FunFam" id="3.20.20.60:FF:000001">
    <property type="entry name" value="Pyruvate kinase"/>
    <property type="match status" value="1"/>
</dbReference>
<dbReference type="Gene3D" id="3.40.1380.20">
    <property type="entry name" value="Pyruvate kinase, C-terminal domain"/>
    <property type="match status" value="1"/>
</dbReference>
<evidence type="ECO:0000256" key="4">
    <source>
        <dbReference type="ARBA" id="ARBA00008663"/>
    </source>
</evidence>
<comment type="pathway">
    <text evidence="3 15">Carbohydrate degradation; glycolysis; pyruvate from D-glyceraldehyde 3-phosphate: step 5/5.</text>
</comment>
<dbReference type="PROSITE" id="PS00110">
    <property type="entry name" value="PYRUVATE_KINASE"/>
    <property type="match status" value="1"/>
</dbReference>
<feature type="domain" description="Pyruvate kinase C-terminal" evidence="17">
    <location>
        <begin position="386"/>
        <end position="508"/>
    </location>
</feature>
<evidence type="ECO:0000256" key="5">
    <source>
        <dbReference type="ARBA" id="ARBA00012142"/>
    </source>
</evidence>
<name>A0A914ZEX2_PARUN</name>
<keyword evidence="10" id="KW-0067">ATP-binding</keyword>